<keyword evidence="1" id="KW-1133">Transmembrane helix</keyword>
<dbReference type="AlphaFoldDB" id="A0A485KZK2"/>
<evidence type="ECO:0000313" key="3">
    <source>
        <dbReference type="EMBL" id="VFT90552.1"/>
    </source>
</evidence>
<dbReference type="EMBL" id="CAADRA010005499">
    <property type="protein sequence ID" value="VFT90552.1"/>
    <property type="molecule type" value="Genomic_DNA"/>
</dbReference>
<keyword evidence="4" id="KW-1185">Reference proteome</keyword>
<dbReference type="OrthoDB" id="74188at2759"/>
<feature type="transmembrane region" description="Helical" evidence="1">
    <location>
        <begin position="25"/>
        <end position="44"/>
    </location>
</feature>
<evidence type="ECO:0000256" key="1">
    <source>
        <dbReference type="SAM" id="Phobius"/>
    </source>
</evidence>
<accession>A0A485KZK2</accession>
<reference evidence="3 4" key="1">
    <citation type="submission" date="2019-03" db="EMBL/GenBank/DDBJ databases">
        <authorList>
            <person name="Gaulin E."/>
            <person name="Dumas B."/>
        </authorList>
    </citation>
    <scope>NUCLEOTIDE SEQUENCE [LARGE SCALE GENOMIC DNA]</scope>
    <source>
        <strain evidence="3">CBS 568.67</strain>
    </source>
</reference>
<reference evidence="2" key="2">
    <citation type="submission" date="2019-06" db="EMBL/GenBank/DDBJ databases">
        <title>Genomics analysis of Aphanomyces spp. identifies a new class of oomycete effector associated with host adaptation.</title>
        <authorList>
            <person name="Gaulin E."/>
        </authorList>
    </citation>
    <scope>NUCLEOTIDE SEQUENCE</scope>
    <source>
        <strain evidence="2">CBS 578.67</strain>
    </source>
</reference>
<feature type="transmembrane region" description="Helical" evidence="1">
    <location>
        <begin position="108"/>
        <end position="126"/>
    </location>
</feature>
<dbReference type="EMBL" id="VJMH01005478">
    <property type="protein sequence ID" value="KAF0695476.1"/>
    <property type="molecule type" value="Genomic_DNA"/>
</dbReference>
<name>A0A485KZK2_9STRA</name>
<feature type="transmembrane region" description="Helical" evidence="1">
    <location>
        <begin position="82"/>
        <end position="102"/>
    </location>
</feature>
<keyword evidence="1" id="KW-0472">Membrane</keyword>
<gene>
    <name evidence="3" type="primary">Aste57867_13719</name>
    <name evidence="2" type="ORF">As57867_013669</name>
    <name evidence="3" type="ORF">ASTE57867_13719</name>
</gene>
<dbReference type="Proteomes" id="UP000332933">
    <property type="component" value="Unassembled WGS sequence"/>
</dbReference>
<keyword evidence="1" id="KW-0812">Transmembrane</keyword>
<evidence type="ECO:0000313" key="2">
    <source>
        <dbReference type="EMBL" id="KAF0695476.1"/>
    </source>
</evidence>
<proteinExistence type="predicted"/>
<sequence>MWPALLALALHTAFITPHMTFQAPYWVVGGGAIVAYMYILFSAPREYNHHELTRSVAQDWCVRLFGKVPETKMRVWRNDAKFKLSTWGFGSVMLTGAVTYVLGDVLQWTPVAFAVMLAGTSIVIIIDELRYVITLMMENEKTRQKQE</sequence>
<protein>
    <submittedName>
        <fullName evidence="3">Aste57867_13719 protein</fullName>
    </submittedName>
</protein>
<evidence type="ECO:0000313" key="4">
    <source>
        <dbReference type="Proteomes" id="UP000332933"/>
    </source>
</evidence>
<organism evidence="3 4">
    <name type="scientific">Aphanomyces stellatus</name>
    <dbReference type="NCBI Taxonomy" id="120398"/>
    <lineage>
        <taxon>Eukaryota</taxon>
        <taxon>Sar</taxon>
        <taxon>Stramenopiles</taxon>
        <taxon>Oomycota</taxon>
        <taxon>Saprolegniomycetes</taxon>
        <taxon>Saprolegniales</taxon>
        <taxon>Verrucalvaceae</taxon>
        <taxon>Aphanomyces</taxon>
    </lineage>
</organism>